<keyword evidence="3" id="KW-0808">Transferase</keyword>
<comment type="similarity">
    <text evidence="1">Belongs to the UDP-glycosyltransferase family.</text>
</comment>
<dbReference type="PANTHER" id="PTHR11926">
    <property type="entry name" value="GLUCOSYL/GLUCURONOSYL TRANSFERASES"/>
    <property type="match status" value="1"/>
</dbReference>
<evidence type="ECO:0000256" key="1">
    <source>
        <dbReference type="ARBA" id="ARBA00009995"/>
    </source>
</evidence>
<dbReference type="AlphaFoldDB" id="A0A7C9A606"/>
<dbReference type="GO" id="GO:0080044">
    <property type="term" value="F:quercetin 7-O-glucosyltransferase activity"/>
    <property type="evidence" value="ECO:0007669"/>
    <property type="project" value="TreeGrafter"/>
</dbReference>
<evidence type="ECO:0000313" key="3">
    <source>
        <dbReference type="EMBL" id="MBA4659476.1"/>
    </source>
</evidence>
<accession>A0A7C9A606</accession>
<sequence length="263" mass="28719">MVNLTPTPINKAENSLFFSTSNLKSKARPSTKGRGRKKRKKKMFGDGEFSSTTPHVVVLPYPSQGHINPLLQFAKRLASKGVKATLVTTVYTLSSISPLKNVAVEPISDGFDEGGFSQAGSEDVFLASFKSNGSKSLARLIEAHQNTAFPVTCVVYDAFFPWALDVAKKYGLYGGAFFTNSATVSAIFCCVSHGLISLPLQPEDIGSALPKMPKFKADDLPSFLNKTESYPAYLAMKIDQFSNLDQADWAFCNSFEDLEIEVM</sequence>
<dbReference type="EC" id="2.4.1.237" evidence="3"/>
<evidence type="ECO:0000256" key="2">
    <source>
        <dbReference type="SAM" id="MobiDB-lite"/>
    </source>
</evidence>
<organism evidence="3">
    <name type="scientific">Opuntia streptacantha</name>
    <name type="common">Prickly pear cactus</name>
    <name type="synonym">Opuntia cardona</name>
    <dbReference type="NCBI Taxonomy" id="393608"/>
    <lineage>
        <taxon>Eukaryota</taxon>
        <taxon>Viridiplantae</taxon>
        <taxon>Streptophyta</taxon>
        <taxon>Embryophyta</taxon>
        <taxon>Tracheophyta</taxon>
        <taxon>Spermatophyta</taxon>
        <taxon>Magnoliopsida</taxon>
        <taxon>eudicotyledons</taxon>
        <taxon>Gunneridae</taxon>
        <taxon>Pentapetalae</taxon>
        <taxon>Caryophyllales</taxon>
        <taxon>Cactineae</taxon>
        <taxon>Cactaceae</taxon>
        <taxon>Opuntioideae</taxon>
        <taxon>Opuntia</taxon>
    </lineage>
</organism>
<feature type="region of interest" description="Disordered" evidence="2">
    <location>
        <begin position="22"/>
        <end position="48"/>
    </location>
</feature>
<dbReference type="Gene3D" id="3.40.50.2000">
    <property type="entry name" value="Glycogen Phosphorylase B"/>
    <property type="match status" value="1"/>
</dbReference>
<dbReference type="SUPFAM" id="SSF53756">
    <property type="entry name" value="UDP-Glycosyltransferase/glycogen phosphorylase"/>
    <property type="match status" value="1"/>
</dbReference>
<dbReference type="EMBL" id="GISG01204073">
    <property type="protein sequence ID" value="MBA4659476.1"/>
    <property type="molecule type" value="Transcribed_RNA"/>
</dbReference>
<name>A0A7C9A606_OPUST</name>
<dbReference type="PANTHER" id="PTHR11926:SF727">
    <property type="entry name" value="UDP-GLYCOSYLTRANSFERASE 74B1"/>
    <property type="match status" value="1"/>
</dbReference>
<dbReference type="GO" id="GO:0080043">
    <property type="term" value="F:quercetin 3-O-glucosyltransferase activity"/>
    <property type="evidence" value="ECO:0007669"/>
    <property type="project" value="TreeGrafter"/>
</dbReference>
<reference evidence="3" key="1">
    <citation type="journal article" date="2013" name="J. Plant Res.">
        <title>Effect of fungi and light on seed germination of three Opuntia species from semiarid lands of central Mexico.</title>
        <authorList>
            <person name="Delgado-Sanchez P."/>
            <person name="Jimenez-Bremont J.F."/>
            <person name="Guerrero-Gonzalez Mde L."/>
            <person name="Flores J."/>
        </authorList>
    </citation>
    <scope>NUCLEOTIDE SEQUENCE</scope>
    <source>
        <tissue evidence="3">Cladode</tissue>
    </source>
</reference>
<protein>
    <submittedName>
        <fullName evidence="3">Flavonol 7-O-beta-glucosyltransferase</fullName>
        <ecNumber evidence="3">2.4.1.237</ecNumber>
    </submittedName>
</protein>
<keyword evidence="3" id="KW-0328">Glycosyltransferase</keyword>
<proteinExistence type="inferred from homology"/>
<reference evidence="3" key="2">
    <citation type="submission" date="2020-07" db="EMBL/GenBank/DDBJ databases">
        <authorList>
            <person name="Vera ALvarez R."/>
            <person name="Arias-Moreno D.M."/>
            <person name="Jimenez-Jacinto V."/>
            <person name="Jimenez-Bremont J.F."/>
            <person name="Swaminathan K."/>
            <person name="Moose S.P."/>
            <person name="Guerrero-Gonzalez M.L."/>
            <person name="Marino-Ramirez L."/>
            <person name="Landsman D."/>
            <person name="Rodriguez-Kessler M."/>
            <person name="Delgado-Sanchez P."/>
        </authorList>
    </citation>
    <scope>NUCLEOTIDE SEQUENCE</scope>
    <source>
        <tissue evidence="3">Cladode</tissue>
    </source>
</reference>
<dbReference type="GO" id="GO:0033836">
    <property type="term" value="F:flavonol 7-O-beta-glucosyltransferase activity"/>
    <property type="evidence" value="ECO:0007669"/>
    <property type="project" value="UniProtKB-EC"/>
</dbReference>
<feature type="compositionally biased region" description="Basic residues" evidence="2">
    <location>
        <begin position="25"/>
        <end position="42"/>
    </location>
</feature>